<reference evidence="1" key="1">
    <citation type="submission" date="2016-08" db="EMBL/GenBank/DDBJ databases">
        <authorList>
            <person name="Ngugi D.K."/>
            <person name="Miyake S."/>
            <person name="Stingl U."/>
        </authorList>
    </citation>
    <scope>NUCLEOTIDE SEQUENCE</scope>
    <source>
        <strain evidence="1">SCG-B11WGA-EpuloA1</strain>
    </source>
</reference>
<sequence length="176" mass="19791">MKNMKNKEIAKILIPVLMICIVVGIWFTQNQVDQEKISTSTDSKFPLNVTNVDLEQLKEHELPIIIDFGADECVPCKEMAPVLVTLNKEMQEKAIIQFVDVWKVPEAATAFPVQVIPTQIIINADGTPYMPSDEIASTIQFAMYADRETEEHIFTAHQGGLTENQMRLILADMGVE</sequence>
<keyword evidence="2" id="KW-1185">Reference proteome</keyword>
<evidence type="ECO:0000313" key="1">
    <source>
        <dbReference type="EMBL" id="ONI42745.1"/>
    </source>
</evidence>
<dbReference type="EMBL" id="LJDB01000007">
    <property type="protein sequence ID" value="ONI42745.1"/>
    <property type="molecule type" value="Genomic_DNA"/>
</dbReference>
<gene>
    <name evidence="1" type="ORF">AN396_13160</name>
</gene>
<evidence type="ECO:0000313" key="2">
    <source>
        <dbReference type="Proteomes" id="UP000188605"/>
    </source>
</evidence>
<organism evidence="1 2">
    <name type="scientific">Candidatus Epulonipiscium fishelsonii</name>
    <dbReference type="NCBI Taxonomy" id="77094"/>
    <lineage>
        <taxon>Bacteria</taxon>
        <taxon>Bacillati</taxon>
        <taxon>Bacillota</taxon>
        <taxon>Clostridia</taxon>
        <taxon>Lachnospirales</taxon>
        <taxon>Lachnospiraceae</taxon>
        <taxon>Candidatus Epulonipiscium</taxon>
    </lineage>
</organism>
<accession>A0ACC8XGQ5</accession>
<protein>
    <submittedName>
        <fullName evidence="1">Thiol reductase thioredoxin</fullName>
    </submittedName>
</protein>
<name>A0ACC8XGQ5_9FIRM</name>
<proteinExistence type="predicted"/>
<comment type="caution">
    <text evidence="1">The sequence shown here is derived from an EMBL/GenBank/DDBJ whole genome shotgun (WGS) entry which is preliminary data.</text>
</comment>
<dbReference type="Proteomes" id="UP000188605">
    <property type="component" value="Unassembled WGS sequence"/>
</dbReference>